<sequence length="801" mass="89896">MFKIFFKTAFRNLVRNRVNTGINLLSLTIGLTVSIVIFTLIKYQYTFDHYHENADRVYRVNYIEKTNWGTNYASETPEPLHKVLREDYPQIEAVSRTIGPLETRIFIEEAKFDEGNALFVDENYFKMFDQEWLRGNPKDAFSDPQAIILTESAATRFFGDKDPMGETLDFARRAKGVVRGIIKDPRYNTNLPYSLLGNIAMMPKVQEFYVRNNWGITSVGTTWVMLPETVEPQALANQFSEIIVDNIGEEASETLSFELGPLKSLHTDSRYSGLNYTIPENSIYGLIIIGLIILITCTINFVNLSTAQVLKRSQEVGIKKIIGCAKHHLSNQFFFELFLITLTSTFFSLWIAEVLLNGINTSLSIISIDLRLELSSVIFALALAVIITLLAGLYPVGMLVKFKPLEVIGSKFTQVRGSKAVVRNSLLTVQFIVAQILVITVLIFNSQFSYIKDKDLGYNTEDILTFGNFVPGGYRVNGDLLNSAKAQLLESPYIEAASFGTGGPNAINPWNTTLIDVESEERNEVDCDYKHVDIDYKELFDLKVIAGSWFNEANYQGGIQKVLITEMVIEKLGWESPEAAIGKRVNVNGISQDAIVIGVLADFHSDNLRNEIKPSVFEGDFEGYNQGFVKIKDGYYSEAVQHLDKVSARMNADFVPNYRVFTDEIAIDYTVDQTLFNFINFAAIIAIMIGCLGLYSLIAFVAQQKTKELGIRKVVGASTNNLVLMLSSNYAWLILLATIIAVPFGYLGTQEWLDSFAYHINVGPGIFVISFLVTAVISFLSVSYRAFRAANANPIKALRYE</sequence>
<name>A0A1E5T5W5_9BACT</name>
<feature type="domain" description="MacB-like periplasmic core" evidence="9">
    <location>
        <begin position="483"/>
        <end position="604"/>
    </location>
</feature>
<feature type="transmembrane region" description="Helical" evidence="7">
    <location>
        <begin position="766"/>
        <end position="787"/>
    </location>
</feature>
<dbReference type="STRING" id="1563681.BFP71_03265"/>
<feature type="transmembrane region" description="Helical" evidence="7">
    <location>
        <begin position="21"/>
        <end position="41"/>
    </location>
</feature>
<evidence type="ECO:0000256" key="5">
    <source>
        <dbReference type="ARBA" id="ARBA00023136"/>
    </source>
</evidence>
<reference evidence="10 11" key="1">
    <citation type="submission" date="2016-08" db="EMBL/GenBank/DDBJ databases">
        <title>Draft genome of Fabibacter sp. strain SK-8.</title>
        <authorList>
            <person name="Wong S.-K."/>
            <person name="Hamasaki K."/>
            <person name="Yoshizawa S."/>
        </authorList>
    </citation>
    <scope>NUCLEOTIDE SEQUENCE [LARGE SCALE GENOMIC DNA]</scope>
    <source>
        <strain evidence="10 11">SK-8</strain>
    </source>
</reference>
<evidence type="ECO:0000256" key="4">
    <source>
        <dbReference type="ARBA" id="ARBA00022989"/>
    </source>
</evidence>
<dbReference type="Proteomes" id="UP000095552">
    <property type="component" value="Unassembled WGS sequence"/>
</dbReference>
<dbReference type="Pfam" id="PF12704">
    <property type="entry name" value="MacB_PCD"/>
    <property type="match status" value="2"/>
</dbReference>
<evidence type="ECO:0000256" key="2">
    <source>
        <dbReference type="ARBA" id="ARBA00022475"/>
    </source>
</evidence>
<keyword evidence="3 7" id="KW-0812">Transmembrane</keyword>
<dbReference type="PANTHER" id="PTHR30572">
    <property type="entry name" value="MEMBRANE COMPONENT OF TRANSPORTER-RELATED"/>
    <property type="match status" value="1"/>
</dbReference>
<feature type="domain" description="ABC3 transporter permease C-terminal" evidence="8">
    <location>
        <begin position="680"/>
        <end position="794"/>
    </location>
</feature>
<dbReference type="EMBL" id="MDGQ01000003">
    <property type="protein sequence ID" value="OEK06697.1"/>
    <property type="molecule type" value="Genomic_DNA"/>
</dbReference>
<evidence type="ECO:0000256" key="6">
    <source>
        <dbReference type="ARBA" id="ARBA00038076"/>
    </source>
</evidence>
<evidence type="ECO:0000259" key="9">
    <source>
        <dbReference type="Pfam" id="PF12704"/>
    </source>
</evidence>
<feature type="transmembrane region" description="Helical" evidence="7">
    <location>
        <begin position="678"/>
        <end position="701"/>
    </location>
</feature>
<evidence type="ECO:0000256" key="1">
    <source>
        <dbReference type="ARBA" id="ARBA00004651"/>
    </source>
</evidence>
<evidence type="ECO:0000256" key="7">
    <source>
        <dbReference type="SAM" id="Phobius"/>
    </source>
</evidence>
<dbReference type="GO" id="GO:0022857">
    <property type="term" value="F:transmembrane transporter activity"/>
    <property type="evidence" value="ECO:0007669"/>
    <property type="project" value="TreeGrafter"/>
</dbReference>
<dbReference type="InterPro" id="IPR003838">
    <property type="entry name" value="ABC3_permease_C"/>
</dbReference>
<keyword evidence="5 7" id="KW-0472">Membrane</keyword>
<feature type="transmembrane region" description="Helical" evidence="7">
    <location>
        <begin position="376"/>
        <end position="400"/>
    </location>
</feature>
<dbReference type="InterPro" id="IPR025857">
    <property type="entry name" value="MacB_PCD"/>
</dbReference>
<keyword evidence="11" id="KW-1185">Reference proteome</keyword>
<evidence type="ECO:0008006" key="12">
    <source>
        <dbReference type="Google" id="ProtNLM"/>
    </source>
</evidence>
<dbReference type="GO" id="GO:0005886">
    <property type="term" value="C:plasma membrane"/>
    <property type="evidence" value="ECO:0007669"/>
    <property type="project" value="UniProtKB-SubCell"/>
</dbReference>
<keyword evidence="2" id="KW-1003">Cell membrane</keyword>
<proteinExistence type="inferred from homology"/>
<dbReference type="InterPro" id="IPR050250">
    <property type="entry name" value="Macrolide_Exporter_MacB"/>
</dbReference>
<evidence type="ECO:0000259" key="8">
    <source>
        <dbReference type="Pfam" id="PF02687"/>
    </source>
</evidence>
<feature type="transmembrane region" description="Helical" evidence="7">
    <location>
        <begin position="421"/>
        <end position="444"/>
    </location>
</feature>
<comment type="similarity">
    <text evidence="6">Belongs to the ABC-4 integral membrane protein family.</text>
</comment>
<accession>A0A1E5T5W5</accession>
<comment type="caution">
    <text evidence="10">The sequence shown here is derived from an EMBL/GenBank/DDBJ whole genome shotgun (WGS) entry which is preliminary data.</text>
</comment>
<evidence type="ECO:0000256" key="3">
    <source>
        <dbReference type="ARBA" id="ARBA00022692"/>
    </source>
</evidence>
<comment type="subcellular location">
    <subcellularLocation>
        <location evidence="1">Cell membrane</location>
        <topology evidence="1">Multi-pass membrane protein</topology>
    </subcellularLocation>
</comment>
<feature type="transmembrane region" description="Helical" evidence="7">
    <location>
        <begin position="722"/>
        <end position="746"/>
    </location>
</feature>
<dbReference type="PANTHER" id="PTHR30572:SF4">
    <property type="entry name" value="ABC TRANSPORTER PERMEASE YTRF"/>
    <property type="match status" value="1"/>
</dbReference>
<dbReference type="Pfam" id="PF02687">
    <property type="entry name" value="FtsX"/>
    <property type="match status" value="2"/>
</dbReference>
<dbReference type="AlphaFoldDB" id="A0A1E5T5W5"/>
<dbReference type="RefSeq" id="WP_069834009.1">
    <property type="nucleotide sequence ID" value="NZ_MDGQ01000003.1"/>
</dbReference>
<feature type="transmembrane region" description="Helical" evidence="7">
    <location>
        <begin position="333"/>
        <end position="356"/>
    </location>
</feature>
<evidence type="ECO:0000313" key="11">
    <source>
        <dbReference type="Proteomes" id="UP000095552"/>
    </source>
</evidence>
<dbReference type="OrthoDB" id="5933722at2"/>
<feature type="domain" description="ABC3 transporter permease C-terminal" evidence="8">
    <location>
        <begin position="287"/>
        <end position="403"/>
    </location>
</feature>
<keyword evidence="4 7" id="KW-1133">Transmembrane helix</keyword>
<feature type="transmembrane region" description="Helical" evidence="7">
    <location>
        <begin position="283"/>
        <end position="302"/>
    </location>
</feature>
<protein>
    <recommendedName>
        <fullName evidence="12">ABC transporter permease</fullName>
    </recommendedName>
</protein>
<evidence type="ECO:0000313" key="10">
    <source>
        <dbReference type="EMBL" id="OEK06697.1"/>
    </source>
</evidence>
<feature type="domain" description="MacB-like periplasmic core" evidence="9">
    <location>
        <begin position="20"/>
        <end position="240"/>
    </location>
</feature>
<organism evidence="10 11">
    <name type="scientific">Roseivirga misakiensis</name>
    <dbReference type="NCBI Taxonomy" id="1563681"/>
    <lineage>
        <taxon>Bacteria</taxon>
        <taxon>Pseudomonadati</taxon>
        <taxon>Bacteroidota</taxon>
        <taxon>Cytophagia</taxon>
        <taxon>Cytophagales</taxon>
        <taxon>Roseivirgaceae</taxon>
        <taxon>Roseivirga</taxon>
    </lineage>
</organism>
<gene>
    <name evidence="10" type="ORF">BFP71_03265</name>
</gene>